<reference evidence="3 4" key="1">
    <citation type="journal article" date="2016" name="Sci. Rep.">
        <title>The Dendrobium catenatum Lindl. genome sequence provides insights into polysaccharide synthase, floral development and adaptive evolution.</title>
        <authorList>
            <person name="Zhang G.Q."/>
            <person name="Xu Q."/>
            <person name="Bian C."/>
            <person name="Tsai W.C."/>
            <person name="Yeh C.M."/>
            <person name="Liu K.W."/>
            <person name="Yoshida K."/>
            <person name="Zhang L.S."/>
            <person name="Chang S.B."/>
            <person name="Chen F."/>
            <person name="Shi Y."/>
            <person name="Su Y.Y."/>
            <person name="Zhang Y.Q."/>
            <person name="Chen L.J."/>
            <person name="Yin Y."/>
            <person name="Lin M."/>
            <person name="Huang H."/>
            <person name="Deng H."/>
            <person name="Wang Z.W."/>
            <person name="Zhu S.L."/>
            <person name="Zhao X."/>
            <person name="Deng C."/>
            <person name="Niu S.C."/>
            <person name="Huang J."/>
            <person name="Wang M."/>
            <person name="Liu G.H."/>
            <person name="Yang H.J."/>
            <person name="Xiao X.J."/>
            <person name="Hsiao Y.Y."/>
            <person name="Wu W.L."/>
            <person name="Chen Y.Y."/>
            <person name="Mitsuda N."/>
            <person name="Ohme-Takagi M."/>
            <person name="Luo Y.B."/>
            <person name="Van de Peer Y."/>
            <person name="Liu Z.J."/>
        </authorList>
    </citation>
    <scope>NUCLEOTIDE SEQUENCE [LARGE SCALE GENOMIC DNA]</scope>
    <source>
        <tissue evidence="3">The whole plant</tissue>
    </source>
</reference>
<feature type="compositionally biased region" description="Basic and acidic residues" evidence="1">
    <location>
        <begin position="105"/>
        <end position="114"/>
    </location>
</feature>
<evidence type="ECO:0000256" key="1">
    <source>
        <dbReference type="SAM" id="MobiDB-lite"/>
    </source>
</evidence>
<sequence length="114" mass="12847">MRNEKLALRYFGPYEILKKIGAVAYRLRLPPTATIHPIFMYHKFTIEKSHWGLYSQLGITGHTYGGFRGDYGTLRVDGGSSERRGSKRSADQVEESAGLRRHMGAVREGETTVS</sequence>
<dbReference type="Pfam" id="PF24626">
    <property type="entry name" value="SH3_Tf2-1"/>
    <property type="match status" value="1"/>
</dbReference>
<evidence type="ECO:0000313" key="4">
    <source>
        <dbReference type="Proteomes" id="UP000233837"/>
    </source>
</evidence>
<organism evidence="3 4">
    <name type="scientific">Dendrobium catenatum</name>
    <dbReference type="NCBI Taxonomy" id="906689"/>
    <lineage>
        <taxon>Eukaryota</taxon>
        <taxon>Viridiplantae</taxon>
        <taxon>Streptophyta</taxon>
        <taxon>Embryophyta</taxon>
        <taxon>Tracheophyta</taxon>
        <taxon>Spermatophyta</taxon>
        <taxon>Magnoliopsida</taxon>
        <taxon>Liliopsida</taxon>
        <taxon>Asparagales</taxon>
        <taxon>Orchidaceae</taxon>
        <taxon>Epidendroideae</taxon>
        <taxon>Malaxideae</taxon>
        <taxon>Dendrobiinae</taxon>
        <taxon>Dendrobium</taxon>
    </lineage>
</organism>
<evidence type="ECO:0000259" key="2">
    <source>
        <dbReference type="Pfam" id="PF24626"/>
    </source>
</evidence>
<dbReference type="AlphaFoldDB" id="A0A2I0VHQ0"/>
<dbReference type="InterPro" id="IPR056924">
    <property type="entry name" value="SH3_Tf2-1"/>
</dbReference>
<feature type="domain" description="Tf2-1-like SH3-like" evidence="2">
    <location>
        <begin position="2"/>
        <end position="39"/>
    </location>
</feature>
<evidence type="ECO:0000313" key="3">
    <source>
        <dbReference type="EMBL" id="PKU62939.1"/>
    </source>
</evidence>
<feature type="compositionally biased region" description="Basic and acidic residues" evidence="1">
    <location>
        <begin position="80"/>
        <end position="91"/>
    </location>
</feature>
<keyword evidence="4" id="KW-1185">Reference proteome</keyword>
<dbReference type="EMBL" id="KZ504191">
    <property type="protein sequence ID" value="PKU62939.1"/>
    <property type="molecule type" value="Genomic_DNA"/>
</dbReference>
<proteinExistence type="predicted"/>
<name>A0A2I0VHQ0_9ASPA</name>
<protein>
    <recommendedName>
        <fullName evidence="2">Tf2-1-like SH3-like domain-containing protein</fullName>
    </recommendedName>
</protein>
<dbReference type="Proteomes" id="UP000233837">
    <property type="component" value="Unassembled WGS sequence"/>
</dbReference>
<feature type="region of interest" description="Disordered" evidence="1">
    <location>
        <begin position="77"/>
        <end position="114"/>
    </location>
</feature>
<reference evidence="3 4" key="2">
    <citation type="journal article" date="2017" name="Nature">
        <title>The Apostasia genome and the evolution of orchids.</title>
        <authorList>
            <person name="Zhang G.Q."/>
            <person name="Liu K.W."/>
            <person name="Li Z."/>
            <person name="Lohaus R."/>
            <person name="Hsiao Y.Y."/>
            <person name="Niu S.C."/>
            <person name="Wang J.Y."/>
            <person name="Lin Y.C."/>
            <person name="Xu Q."/>
            <person name="Chen L.J."/>
            <person name="Yoshida K."/>
            <person name="Fujiwara S."/>
            <person name="Wang Z.W."/>
            <person name="Zhang Y.Q."/>
            <person name="Mitsuda N."/>
            <person name="Wang M."/>
            <person name="Liu G.H."/>
            <person name="Pecoraro L."/>
            <person name="Huang H.X."/>
            <person name="Xiao X.J."/>
            <person name="Lin M."/>
            <person name="Wu X.Y."/>
            <person name="Wu W.L."/>
            <person name="Chen Y.Y."/>
            <person name="Chang S.B."/>
            <person name="Sakamoto S."/>
            <person name="Ohme-Takagi M."/>
            <person name="Yagi M."/>
            <person name="Zeng S.J."/>
            <person name="Shen C.Y."/>
            <person name="Yeh C.M."/>
            <person name="Luo Y.B."/>
            <person name="Tsai W.C."/>
            <person name="Van de Peer Y."/>
            <person name="Liu Z.J."/>
        </authorList>
    </citation>
    <scope>NUCLEOTIDE SEQUENCE [LARGE SCALE GENOMIC DNA]</scope>
    <source>
        <tissue evidence="3">The whole plant</tissue>
    </source>
</reference>
<accession>A0A2I0VHQ0</accession>
<gene>
    <name evidence="3" type="ORF">MA16_Dca028019</name>
</gene>